<comment type="caution">
    <text evidence="3">The sequence shown here is derived from an EMBL/GenBank/DDBJ whole genome shotgun (WGS) entry which is preliminary data.</text>
</comment>
<keyword evidence="4" id="KW-1185">Reference proteome</keyword>
<dbReference type="GO" id="GO:0035773">
    <property type="term" value="P:insulin secretion involved in cellular response to glucose stimulus"/>
    <property type="evidence" value="ECO:0007669"/>
    <property type="project" value="TreeGrafter"/>
</dbReference>
<dbReference type="GO" id="GO:0045202">
    <property type="term" value="C:synapse"/>
    <property type="evidence" value="ECO:0007669"/>
    <property type="project" value="TreeGrafter"/>
</dbReference>
<sequence>WSKLSHIPVVKQSHVEPGSVGILLVISLLFIVLVLGMSGALFCLRHRSHQKLKHKLAGLANESGHDATAAYQDLCRQRMAGQTSERGERSEVFHASHTSRINSVSSQFSDGAIQSPSARSSTSSWSEEPSQTNMDISTGHMILVNFLTHRFTHPGRSSDLLAIFQKI</sequence>
<dbReference type="InterPro" id="IPR033522">
    <property type="entry name" value="IA-2/IA-2_beta"/>
</dbReference>
<gene>
    <name evidence="3" type="ORF">DNTS_006560</name>
</gene>
<evidence type="ECO:0000256" key="1">
    <source>
        <dbReference type="SAM" id="MobiDB-lite"/>
    </source>
</evidence>
<accession>A0A553R5G1</accession>
<feature type="non-terminal residue" evidence="3">
    <location>
        <position position="1"/>
    </location>
</feature>
<dbReference type="STRING" id="623744.A0A553R5G1"/>
<feature type="compositionally biased region" description="Low complexity" evidence="1">
    <location>
        <begin position="114"/>
        <end position="132"/>
    </location>
</feature>
<dbReference type="GO" id="GO:0030141">
    <property type="term" value="C:secretory granule"/>
    <property type="evidence" value="ECO:0007669"/>
    <property type="project" value="InterPro"/>
</dbReference>
<keyword evidence="2" id="KW-1133">Transmembrane helix</keyword>
<dbReference type="AlphaFoldDB" id="A0A553R5G1"/>
<feature type="region of interest" description="Disordered" evidence="1">
    <location>
        <begin position="105"/>
        <end position="132"/>
    </location>
</feature>
<dbReference type="GO" id="GO:0051046">
    <property type="term" value="P:regulation of secretion"/>
    <property type="evidence" value="ECO:0007669"/>
    <property type="project" value="TreeGrafter"/>
</dbReference>
<dbReference type="OrthoDB" id="9880441at2759"/>
<name>A0A553R5G1_9TELE</name>
<evidence type="ECO:0000256" key="2">
    <source>
        <dbReference type="SAM" id="Phobius"/>
    </source>
</evidence>
<organism evidence="3 4">
    <name type="scientific">Danionella cerebrum</name>
    <dbReference type="NCBI Taxonomy" id="2873325"/>
    <lineage>
        <taxon>Eukaryota</taxon>
        <taxon>Metazoa</taxon>
        <taxon>Chordata</taxon>
        <taxon>Craniata</taxon>
        <taxon>Vertebrata</taxon>
        <taxon>Euteleostomi</taxon>
        <taxon>Actinopterygii</taxon>
        <taxon>Neopterygii</taxon>
        <taxon>Teleostei</taxon>
        <taxon>Ostariophysi</taxon>
        <taxon>Cypriniformes</taxon>
        <taxon>Danionidae</taxon>
        <taxon>Danioninae</taxon>
        <taxon>Danionella</taxon>
    </lineage>
</organism>
<keyword evidence="2" id="KW-0472">Membrane</keyword>
<feature type="transmembrane region" description="Helical" evidence="2">
    <location>
        <begin position="20"/>
        <end position="44"/>
    </location>
</feature>
<proteinExistence type="predicted"/>
<keyword evidence="2" id="KW-0812">Transmembrane</keyword>
<reference evidence="3 4" key="1">
    <citation type="journal article" date="2019" name="Sci. Data">
        <title>Hybrid genome assembly and annotation of Danionella translucida.</title>
        <authorList>
            <person name="Kadobianskyi M."/>
            <person name="Schulze L."/>
            <person name="Schuelke M."/>
            <person name="Judkewitz B."/>
        </authorList>
    </citation>
    <scope>NUCLEOTIDE SEQUENCE [LARGE SCALE GENOMIC DNA]</scope>
    <source>
        <strain evidence="3 4">Bolton</strain>
    </source>
</reference>
<protein>
    <submittedName>
        <fullName evidence="3">Uncharacterized protein</fullName>
    </submittedName>
</protein>
<dbReference type="EMBL" id="SRMA01025227">
    <property type="protein sequence ID" value="TRY97429.1"/>
    <property type="molecule type" value="Genomic_DNA"/>
</dbReference>
<evidence type="ECO:0000313" key="3">
    <source>
        <dbReference type="EMBL" id="TRY97429.1"/>
    </source>
</evidence>
<evidence type="ECO:0000313" key="4">
    <source>
        <dbReference type="Proteomes" id="UP000316079"/>
    </source>
</evidence>
<dbReference type="PANTHER" id="PTHR46106">
    <property type="entry name" value="IA-2 PROTEIN TYROSINE PHOSPHATASE, ISOFORM C"/>
    <property type="match status" value="1"/>
</dbReference>
<dbReference type="Proteomes" id="UP000316079">
    <property type="component" value="Unassembled WGS sequence"/>
</dbReference>
<dbReference type="PANTHER" id="PTHR46106:SF5">
    <property type="entry name" value="RECEPTOR-TYPE TYROSINE-PROTEIN PHOSPHATASE N2"/>
    <property type="match status" value="1"/>
</dbReference>